<proteinExistence type="predicted"/>
<organism evidence="4 5">
    <name type="scientific">Aeromicrobium terrae</name>
    <dbReference type="NCBI Taxonomy" id="2498846"/>
    <lineage>
        <taxon>Bacteria</taxon>
        <taxon>Bacillati</taxon>
        <taxon>Actinomycetota</taxon>
        <taxon>Actinomycetes</taxon>
        <taxon>Propionibacteriales</taxon>
        <taxon>Nocardioidaceae</taxon>
        <taxon>Aeromicrobium</taxon>
    </lineage>
</organism>
<dbReference type="InterPro" id="IPR020843">
    <property type="entry name" value="ER"/>
</dbReference>
<dbReference type="Pfam" id="PF00107">
    <property type="entry name" value="ADH_zinc_N"/>
    <property type="match status" value="1"/>
</dbReference>
<dbReference type="SUPFAM" id="SSF50129">
    <property type="entry name" value="GroES-like"/>
    <property type="match status" value="1"/>
</dbReference>
<dbReference type="InterPro" id="IPR013154">
    <property type="entry name" value="ADH-like_N"/>
</dbReference>
<sequence>MRAVVVPEPGGVDALKVVDRPDPEPGPGEVQIAVRAAGINRADLLQRQGFYNPPPGATDILGLECSGVVSALGDGVTGFDVGDEVAALLSGGAYAETVVAPAGQVARVPAGVDLVDAAGLMEVACTVWSNVVMVGRLQPGETLLAHGGGSGIGTMAIQVAKELGARVAVTVGGPEKAEVCRQLGADLVINYKEQDFVEVLKDADLRPDVVLDIIGAKYLEKNVDVLATNGRLVVIGLQGGTKAEIDLGALLAKRASVSATALRARPPAEKAAIVAATVENVWPMIEAGAVRPMIHTTFPLDEVGAAHQVLEDSSNVGKVLLTTSAS</sequence>
<dbReference type="Pfam" id="PF08240">
    <property type="entry name" value="ADH_N"/>
    <property type="match status" value="1"/>
</dbReference>
<dbReference type="InterPro" id="IPR013149">
    <property type="entry name" value="ADH-like_C"/>
</dbReference>
<dbReference type="RefSeq" id="WP_147687416.1">
    <property type="nucleotide sequence ID" value="NZ_VDUX01000007.1"/>
</dbReference>
<dbReference type="SMART" id="SM00829">
    <property type="entry name" value="PKS_ER"/>
    <property type="match status" value="1"/>
</dbReference>
<evidence type="ECO:0000313" key="4">
    <source>
        <dbReference type="EMBL" id="TXL57483.1"/>
    </source>
</evidence>
<comment type="caution">
    <text evidence="4">The sequence shown here is derived from an EMBL/GenBank/DDBJ whole genome shotgun (WGS) entry which is preliminary data.</text>
</comment>
<accession>A0A5C8NEZ7</accession>
<dbReference type="AlphaFoldDB" id="A0A5C8NEZ7"/>
<feature type="domain" description="Enoyl reductase (ER)" evidence="3">
    <location>
        <begin position="10"/>
        <end position="321"/>
    </location>
</feature>
<dbReference type="Proteomes" id="UP000321571">
    <property type="component" value="Unassembled WGS sequence"/>
</dbReference>
<dbReference type="PANTHER" id="PTHR48106">
    <property type="entry name" value="QUINONE OXIDOREDUCTASE PIG3-RELATED"/>
    <property type="match status" value="1"/>
</dbReference>
<dbReference type="InterPro" id="IPR011032">
    <property type="entry name" value="GroES-like_sf"/>
</dbReference>
<dbReference type="InterPro" id="IPR036291">
    <property type="entry name" value="NAD(P)-bd_dom_sf"/>
</dbReference>
<dbReference type="OrthoDB" id="9780520at2"/>
<evidence type="ECO:0000256" key="1">
    <source>
        <dbReference type="ARBA" id="ARBA00022857"/>
    </source>
</evidence>
<evidence type="ECO:0000256" key="2">
    <source>
        <dbReference type="ARBA" id="ARBA00023002"/>
    </source>
</evidence>
<dbReference type="PANTHER" id="PTHR48106:SF8">
    <property type="entry name" value="OS02G0805600 PROTEIN"/>
    <property type="match status" value="1"/>
</dbReference>
<evidence type="ECO:0000313" key="5">
    <source>
        <dbReference type="Proteomes" id="UP000321571"/>
    </source>
</evidence>
<dbReference type="SUPFAM" id="SSF51735">
    <property type="entry name" value="NAD(P)-binding Rossmann-fold domains"/>
    <property type="match status" value="1"/>
</dbReference>
<evidence type="ECO:0000259" key="3">
    <source>
        <dbReference type="SMART" id="SM00829"/>
    </source>
</evidence>
<dbReference type="EMBL" id="VDUX01000007">
    <property type="protein sequence ID" value="TXL57483.1"/>
    <property type="molecule type" value="Genomic_DNA"/>
</dbReference>
<dbReference type="NCBIfam" id="TIGR02824">
    <property type="entry name" value="quinone_pig3"/>
    <property type="match status" value="1"/>
</dbReference>
<dbReference type="Gene3D" id="3.40.50.720">
    <property type="entry name" value="NAD(P)-binding Rossmann-like Domain"/>
    <property type="match status" value="1"/>
</dbReference>
<dbReference type="Gene3D" id="3.90.180.10">
    <property type="entry name" value="Medium-chain alcohol dehydrogenases, catalytic domain"/>
    <property type="match status" value="1"/>
</dbReference>
<reference evidence="4 5" key="1">
    <citation type="submission" date="2019-06" db="EMBL/GenBank/DDBJ databases">
        <title>Aeromicrobium sp. nov., isolated from a maize field.</title>
        <authorList>
            <person name="Lin S.-Y."/>
            <person name="Tsai C.-F."/>
            <person name="Young C.-C."/>
        </authorList>
    </citation>
    <scope>NUCLEOTIDE SEQUENCE [LARGE SCALE GENOMIC DNA]</scope>
    <source>
        <strain evidence="4 5">CC-CFT486</strain>
    </source>
</reference>
<name>A0A5C8NEZ7_9ACTN</name>
<keyword evidence="5" id="KW-1185">Reference proteome</keyword>
<keyword evidence="2" id="KW-0560">Oxidoreductase</keyword>
<dbReference type="InterPro" id="IPR014189">
    <property type="entry name" value="Quinone_OxRdtase_PIG3"/>
</dbReference>
<dbReference type="GO" id="GO:0070402">
    <property type="term" value="F:NADPH binding"/>
    <property type="evidence" value="ECO:0007669"/>
    <property type="project" value="TreeGrafter"/>
</dbReference>
<dbReference type="GO" id="GO:0016651">
    <property type="term" value="F:oxidoreductase activity, acting on NAD(P)H"/>
    <property type="evidence" value="ECO:0007669"/>
    <property type="project" value="TreeGrafter"/>
</dbReference>
<keyword evidence="1" id="KW-0521">NADP</keyword>
<gene>
    <name evidence="4" type="ORF">FHP06_13995</name>
</gene>
<dbReference type="CDD" id="cd05276">
    <property type="entry name" value="p53_inducible_oxidoreductase"/>
    <property type="match status" value="1"/>
</dbReference>
<protein>
    <submittedName>
        <fullName evidence="4">NAD(P)H-quinone oxidoreductase</fullName>
    </submittedName>
</protein>